<evidence type="ECO:0000313" key="3">
    <source>
        <dbReference type="Proteomes" id="UP000593601"/>
    </source>
</evidence>
<reference evidence="2 3" key="1">
    <citation type="submission" date="2020-10" db="EMBL/GenBank/DDBJ databases">
        <title>Blautia liquoris sp.nov., isolated from the mud in a fermentation cellar used for the production of Chinese strong-flavoured liquor.</title>
        <authorList>
            <person name="Lu L."/>
        </authorList>
    </citation>
    <scope>NUCLEOTIDE SEQUENCE [LARGE SCALE GENOMIC DNA]</scope>
    <source>
        <strain evidence="2 3">LZLJ-3</strain>
    </source>
</reference>
<feature type="compositionally biased region" description="Acidic residues" evidence="1">
    <location>
        <begin position="86"/>
        <end position="103"/>
    </location>
</feature>
<evidence type="ECO:0000256" key="1">
    <source>
        <dbReference type="SAM" id="MobiDB-lite"/>
    </source>
</evidence>
<proteinExistence type="predicted"/>
<dbReference type="EMBL" id="CP063304">
    <property type="protein sequence ID" value="QOV19220.1"/>
    <property type="molecule type" value="Genomic_DNA"/>
</dbReference>
<accession>A0A7M2RIQ0</accession>
<keyword evidence="3" id="KW-1185">Reference proteome</keyword>
<name>A0A7M2RIQ0_9FIRM</name>
<feature type="region of interest" description="Disordered" evidence="1">
    <location>
        <begin position="83"/>
        <end position="103"/>
    </location>
</feature>
<dbReference type="AlphaFoldDB" id="A0A7M2RIQ0"/>
<dbReference type="KEGG" id="bliq:INP51_14925"/>
<evidence type="ECO:0000313" key="2">
    <source>
        <dbReference type="EMBL" id="QOV19220.1"/>
    </source>
</evidence>
<sequence>MENNNEKNLENLNDTSALQEFIEVLITDEEMKEKFIANPEEVLKDYELNESQRLLLMSLEQEDIMKLSPENVEEFFSADSAVYTPETDEDLLDSNSQGEDDLL</sequence>
<dbReference type="Proteomes" id="UP000593601">
    <property type="component" value="Chromosome"/>
</dbReference>
<organism evidence="2 3">
    <name type="scientific">Blautia liquoris</name>
    <dbReference type="NCBI Taxonomy" id="2779518"/>
    <lineage>
        <taxon>Bacteria</taxon>
        <taxon>Bacillati</taxon>
        <taxon>Bacillota</taxon>
        <taxon>Clostridia</taxon>
        <taxon>Lachnospirales</taxon>
        <taxon>Lachnospiraceae</taxon>
        <taxon>Blautia</taxon>
    </lineage>
</organism>
<dbReference type="RefSeq" id="WP_193735567.1">
    <property type="nucleotide sequence ID" value="NZ_CP063304.1"/>
</dbReference>
<protein>
    <submittedName>
        <fullName evidence="2">Uncharacterized protein</fullName>
    </submittedName>
</protein>
<gene>
    <name evidence="2" type="ORF">INP51_14925</name>
</gene>